<evidence type="ECO:0008006" key="3">
    <source>
        <dbReference type="Google" id="ProtNLM"/>
    </source>
</evidence>
<dbReference type="Gene3D" id="3.40.50.1820">
    <property type="entry name" value="alpha/beta hydrolase"/>
    <property type="match status" value="1"/>
</dbReference>
<name>A0A9X3RY21_9ACTN</name>
<gene>
    <name evidence="1" type="ORF">OM076_00060</name>
</gene>
<dbReference type="SUPFAM" id="SSF53474">
    <property type="entry name" value="alpha/beta-Hydrolases"/>
    <property type="match status" value="1"/>
</dbReference>
<accession>A0A9X3RY21</accession>
<evidence type="ECO:0000313" key="1">
    <source>
        <dbReference type="EMBL" id="MDA0158639.1"/>
    </source>
</evidence>
<dbReference type="RefSeq" id="WP_270037228.1">
    <property type="nucleotide sequence ID" value="NZ_JAPDOD010000001.1"/>
</dbReference>
<protein>
    <recommendedName>
        <fullName evidence="3">Alpha/beta hydrolase</fullName>
    </recommendedName>
</protein>
<organism evidence="1 2">
    <name type="scientific">Solirubrobacter ginsenosidimutans</name>
    <dbReference type="NCBI Taxonomy" id="490573"/>
    <lineage>
        <taxon>Bacteria</taxon>
        <taxon>Bacillati</taxon>
        <taxon>Actinomycetota</taxon>
        <taxon>Thermoleophilia</taxon>
        <taxon>Solirubrobacterales</taxon>
        <taxon>Solirubrobacteraceae</taxon>
        <taxon>Solirubrobacter</taxon>
    </lineage>
</organism>
<reference evidence="1" key="1">
    <citation type="submission" date="2022-10" db="EMBL/GenBank/DDBJ databases">
        <title>The WGS of Solirubrobacter ginsenosidimutans DSM 21036.</title>
        <authorList>
            <person name="Jiang Z."/>
        </authorList>
    </citation>
    <scope>NUCLEOTIDE SEQUENCE</scope>
    <source>
        <strain evidence="1">DSM 21036</strain>
    </source>
</reference>
<dbReference type="AlphaFoldDB" id="A0A9X3RY21"/>
<evidence type="ECO:0000313" key="2">
    <source>
        <dbReference type="Proteomes" id="UP001149140"/>
    </source>
</evidence>
<dbReference type="EMBL" id="JAPDOD010000001">
    <property type="protein sequence ID" value="MDA0158639.1"/>
    <property type="molecule type" value="Genomic_DNA"/>
</dbReference>
<sequence length="140" mass="14641">MGWDRPDLVAALVVVEPNLDPAEPDRAVIGSRGIAAYSEAEFADYGFAQTLAAAGSVWAATMRLSDPRILHRSAVALTRAELRATFAGLSVPRTLITGDAVDPHSDALRGAGVRVKTIDGAGHNVMLDAPAAFVHALAQI</sequence>
<comment type="caution">
    <text evidence="1">The sequence shown here is derived from an EMBL/GenBank/DDBJ whole genome shotgun (WGS) entry which is preliminary data.</text>
</comment>
<keyword evidence="2" id="KW-1185">Reference proteome</keyword>
<dbReference type="Proteomes" id="UP001149140">
    <property type="component" value="Unassembled WGS sequence"/>
</dbReference>
<dbReference type="InterPro" id="IPR029058">
    <property type="entry name" value="AB_hydrolase_fold"/>
</dbReference>
<proteinExistence type="predicted"/>